<organism evidence="3 4">
    <name type="scientific">Acidovorax soli</name>
    <dbReference type="NCBI Taxonomy" id="592050"/>
    <lineage>
        <taxon>Bacteria</taxon>
        <taxon>Pseudomonadati</taxon>
        <taxon>Pseudomonadota</taxon>
        <taxon>Betaproteobacteria</taxon>
        <taxon>Burkholderiales</taxon>
        <taxon>Comamonadaceae</taxon>
        <taxon>Acidovorax</taxon>
    </lineage>
</organism>
<dbReference type="EMBL" id="JACHLK010000021">
    <property type="protein sequence ID" value="MBB6563597.1"/>
    <property type="molecule type" value="Genomic_DNA"/>
</dbReference>
<keyword evidence="4" id="KW-1185">Reference proteome</keyword>
<dbReference type="InterPro" id="IPR001375">
    <property type="entry name" value="Peptidase_S9_cat"/>
</dbReference>
<protein>
    <submittedName>
        <fullName evidence="3">Pimeloyl-ACP methyl ester carboxylesterase</fullName>
    </submittedName>
</protein>
<keyword evidence="1" id="KW-0472">Membrane</keyword>
<sequence length="152" mass="17430">MLRVHARPDGMGVLGFSYGGYMAALLAGMYPFDWLVLRSPVIYPDADWLLAKEDLDRREVDAYRHAMHTPENNRALAACTAFKGDVLLVQSEHDEVVPRPVIDSYAWAFGNARSLVRHTLLEADHALSQARWRRTYHAIVVDWLRERRRGGR</sequence>
<evidence type="ECO:0000256" key="1">
    <source>
        <dbReference type="SAM" id="Phobius"/>
    </source>
</evidence>
<keyword evidence="1" id="KW-1133">Transmembrane helix</keyword>
<evidence type="ECO:0000313" key="3">
    <source>
        <dbReference type="EMBL" id="MBB6563597.1"/>
    </source>
</evidence>
<dbReference type="GO" id="GO:0008236">
    <property type="term" value="F:serine-type peptidase activity"/>
    <property type="evidence" value="ECO:0007669"/>
    <property type="project" value="InterPro"/>
</dbReference>
<comment type="caution">
    <text evidence="3">The sequence shown here is derived from an EMBL/GenBank/DDBJ whole genome shotgun (WGS) entry which is preliminary data.</text>
</comment>
<reference evidence="3 4" key="1">
    <citation type="submission" date="2020-08" db="EMBL/GenBank/DDBJ databases">
        <title>Functional genomics of gut bacteria from endangered species of beetles.</title>
        <authorList>
            <person name="Carlos-Shanley C."/>
        </authorList>
    </citation>
    <scope>NUCLEOTIDE SEQUENCE [LARGE SCALE GENOMIC DNA]</scope>
    <source>
        <strain evidence="3 4">S00198</strain>
    </source>
</reference>
<evidence type="ECO:0000313" key="4">
    <source>
        <dbReference type="Proteomes" id="UP000575083"/>
    </source>
</evidence>
<dbReference type="GO" id="GO:0006508">
    <property type="term" value="P:proteolysis"/>
    <property type="evidence" value="ECO:0007669"/>
    <property type="project" value="InterPro"/>
</dbReference>
<proteinExistence type="predicted"/>
<feature type="transmembrane region" description="Helical" evidence="1">
    <location>
        <begin position="12"/>
        <end position="32"/>
    </location>
</feature>
<dbReference type="Proteomes" id="UP000575083">
    <property type="component" value="Unassembled WGS sequence"/>
</dbReference>
<dbReference type="Pfam" id="PF00326">
    <property type="entry name" value="Peptidase_S9"/>
    <property type="match status" value="1"/>
</dbReference>
<dbReference type="InterPro" id="IPR029058">
    <property type="entry name" value="AB_hydrolase_fold"/>
</dbReference>
<name>A0A7X0UCN1_9BURK</name>
<accession>A0A7X0UCN1</accession>
<dbReference type="SUPFAM" id="SSF53474">
    <property type="entry name" value="alpha/beta-Hydrolases"/>
    <property type="match status" value="1"/>
</dbReference>
<dbReference type="AlphaFoldDB" id="A0A7X0UCN1"/>
<feature type="domain" description="Peptidase S9 prolyl oligopeptidase catalytic" evidence="2">
    <location>
        <begin position="7"/>
        <end position="146"/>
    </location>
</feature>
<gene>
    <name evidence="3" type="ORF">HNP48_006321</name>
</gene>
<keyword evidence="1" id="KW-0812">Transmembrane</keyword>
<evidence type="ECO:0000259" key="2">
    <source>
        <dbReference type="Pfam" id="PF00326"/>
    </source>
</evidence>
<dbReference type="Gene3D" id="3.40.50.1820">
    <property type="entry name" value="alpha/beta hydrolase"/>
    <property type="match status" value="1"/>
</dbReference>